<keyword evidence="2" id="KW-1185">Reference proteome</keyword>
<dbReference type="Pfam" id="PF13344">
    <property type="entry name" value="Hydrolase_6"/>
    <property type="match status" value="1"/>
</dbReference>
<dbReference type="Proteomes" id="UP000007635">
    <property type="component" value="Chromosome XII"/>
</dbReference>
<dbReference type="InterPro" id="IPR050324">
    <property type="entry name" value="CDP-alcohol_PTase-I"/>
</dbReference>
<dbReference type="GO" id="GO:0005739">
    <property type="term" value="C:mitochondrion"/>
    <property type="evidence" value="ECO:0007669"/>
    <property type="project" value="TreeGrafter"/>
</dbReference>
<sequence length="504" mass="55866">MRGLLPLYRDLCTLSNRQARRKAGAVGSRCGFCGTRSNSKPQPRFGLLFDIDGVLVRGKQPIPAAKKAFEKLVDSQGRFVVPVVFVTNAGNCLRQTKADQLAHILGVPVSVCVCLSGGRVHIVSAVPSALNLLTLFPDYTRSSHPVPQSPEDVQEVPRQVCAGVRTGARPGNCKKVSRNLALFCCLFRVRPQRGDHNTPRFVLDPLVLSVGFNNVVSVDMLRESFPLMDMVDHNRRPKLPSSPVGNLPKVEAVILFGEPIRWETNLQLIVDILLTNGNLSSVHQTRKTPHIPLLACNMDLMWMAEAHSPRFGHGTFLVCLENIYKKITGQDLKYEALMGKPSELTYHFAEYLIRSQALQRQWELPVTSLYAIGDNLMTDIYGANLYNRYLEERVARKNPKAVAQMASGAGSGAAVPREEEGDNLWESELALPSATSCKSVLVCTGVYNPNVEVPPDASHCIKETVFHGHRDFRFDPALVEPDHIVQDVAEAVQRIFEQEKFGPQ</sequence>
<evidence type="ECO:0000313" key="1">
    <source>
        <dbReference type="Ensembl" id="ENSGACP00000062725.1"/>
    </source>
</evidence>
<dbReference type="GeneTree" id="ENSGT00940000164112"/>
<dbReference type="InterPro" id="IPR006353">
    <property type="entry name" value="HAD-SF_hydro_IIA_CECR5"/>
</dbReference>
<reference evidence="1" key="3">
    <citation type="submission" date="2025-09" db="UniProtKB">
        <authorList>
            <consortium name="Ensembl"/>
        </authorList>
    </citation>
    <scope>IDENTIFICATION</scope>
</reference>
<protein>
    <recommendedName>
        <fullName evidence="3">Haloacid dehalogenase like hydrolase domain containing 5</fullName>
    </recommendedName>
</protein>
<dbReference type="InterPro" id="IPR036412">
    <property type="entry name" value="HAD-like_sf"/>
</dbReference>
<dbReference type="NCBIfam" id="TIGR01460">
    <property type="entry name" value="HAD-SF-IIA"/>
    <property type="match status" value="1"/>
</dbReference>
<dbReference type="PANTHER" id="PTHR14269">
    <property type="entry name" value="CDP-DIACYLGLYCEROL--GLYCEROL-3-PHOSPHATE 3-PHOSPHATIDYLTRANSFERASE-RELATED"/>
    <property type="match status" value="1"/>
</dbReference>
<dbReference type="Gene3D" id="3.40.50.1000">
    <property type="entry name" value="HAD superfamily/HAD-like"/>
    <property type="match status" value="2"/>
</dbReference>
<organism evidence="1 2">
    <name type="scientific">Gasterosteus aculeatus aculeatus</name>
    <name type="common">three-spined stickleback</name>
    <dbReference type="NCBI Taxonomy" id="481459"/>
    <lineage>
        <taxon>Eukaryota</taxon>
        <taxon>Metazoa</taxon>
        <taxon>Chordata</taxon>
        <taxon>Craniata</taxon>
        <taxon>Vertebrata</taxon>
        <taxon>Euteleostomi</taxon>
        <taxon>Actinopterygii</taxon>
        <taxon>Neopterygii</taxon>
        <taxon>Teleostei</taxon>
        <taxon>Neoteleostei</taxon>
        <taxon>Acanthomorphata</taxon>
        <taxon>Eupercaria</taxon>
        <taxon>Perciformes</taxon>
        <taxon>Cottioidei</taxon>
        <taxon>Gasterosteales</taxon>
        <taxon>Gasterosteidae</taxon>
        <taxon>Gasterosteus</taxon>
    </lineage>
</organism>
<accession>A0AAQ4RGP1</accession>
<dbReference type="GO" id="GO:0046474">
    <property type="term" value="P:glycerophospholipid biosynthetic process"/>
    <property type="evidence" value="ECO:0007669"/>
    <property type="project" value="TreeGrafter"/>
</dbReference>
<reference evidence="1 2" key="1">
    <citation type="journal article" date="2021" name="G3 (Bethesda)">
        <title>Improved contiguity of the threespine stickleback genome using long-read sequencing.</title>
        <authorList>
            <person name="Nath S."/>
            <person name="Shaw D.E."/>
            <person name="White M.A."/>
        </authorList>
    </citation>
    <scope>NUCLEOTIDE SEQUENCE [LARGE SCALE GENOMIC DNA]</scope>
    <source>
        <strain evidence="1 2">Lake Benthic</strain>
    </source>
</reference>
<dbReference type="InterPro" id="IPR023214">
    <property type="entry name" value="HAD_sf"/>
</dbReference>
<dbReference type="Ensembl" id="ENSGACT00000058143.1">
    <property type="protein sequence ID" value="ENSGACP00000062725.1"/>
    <property type="gene ID" value="ENSGACG00000000062.2"/>
</dbReference>
<evidence type="ECO:0008006" key="3">
    <source>
        <dbReference type="Google" id="ProtNLM"/>
    </source>
</evidence>
<dbReference type="SUPFAM" id="SSF56784">
    <property type="entry name" value="HAD-like"/>
    <property type="match status" value="1"/>
</dbReference>
<reference evidence="1" key="2">
    <citation type="submission" date="2025-08" db="UniProtKB">
        <authorList>
            <consortium name="Ensembl"/>
        </authorList>
    </citation>
    <scope>IDENTIFICATION</scope>
</reference>
<dbReference type="InterPro" id="IPR006357">
    <property type="entry name" value="HAD-SF_hydro_IIA"/>
</dbReference>
<dbReference type="NCBIfam" id="TIGR01456">
    <property type="entry name" value="CECR5"/>
    <property type="match status" value="1"/>
</dbReference>
<evidence type="ECO:0000313" key="2">
    <source>
        <dbReference type="Proteomes" id="UP000007635"/>
    </source>
</evidence>
<dbReference type="AlphaFoldDB" id="A0AAQ4RGP1"/>
<proteinExistence type="predicted"/>
<dbReference type="PANTHER" id="PTHR14269:SF43">
    <property type="entry name" value="HALOACID DEHALOGENASE-LIKE HYDROLASE DOMAIN-CONTAINING 5"/>
    <property type="match status" value="1"/>
</dbReference>
<name>A0AAQ4RGP1_GASAC</name>